<sequence length="566" mass="64070">MACLYSDSDRKVGRGFDTLMHKILAQFGDAFGFALNVELYRDFALSQQTAILDVPEQGKCNRTAAQMRQEGNRLYVGKKLDDALIKYNESICFAEAGSDQLGMAFANRSAVFFEQGEYEFALANIALAKRHKYPENLMPKLVAREHNCREKLESKKEVTIPRMAINVNVNPKIPFVADGITMKVFNDEQGRGLVAEREFQAGAVILDEKAVLTLTTLDAQYSYCGHCGKPLTYSLIPCPGCVSFSYCSEECLQENERFTHRFECAIADKLRNVMNHSIIIGAKQFFYGLTLFGDDVQAMMEYCNGDAGKGVGNPFELDFRKKDRLEQFKVMQKGGVHHITDIDYNYRISAAAFYVVFMKHPLVAQIVKTKAQRNFMLHTFLKYNRSCHTLIMDKRTGHMHGPTISVLPFVGALCNHSCDPNVVFTTRGGRYTLVVLRPIRKGEQIVTTYGPTWWEPVPGYECTYTCRCPVCRKTSWTLKNKELPQAALRHLMLMTATTVSESSFNNADQLNMAQQFVNRYAANYHPSEVFGGALRLYRRFLDNALYSSGLRLEKLRAVAAWEAFDG</sequence>
<dbReference type="GO" id="GO:0008757">
    <property type="term" value="F:S-adenosylmethionine-dependent methyltransferase activity"/>
    <property type="evidence" value="ECO:0007669"/>
    <property type="project" value="UniProtKB-ARBA"/>
</dbReference>
<dbReference type="GO" id="GO:0008170">
    <property type="term" value="F:N-methyltransferase activity"/>
    <property type="evidence" value="ECO:0007669"/>
    <property type="project" value="UniProtKB-ARBA"/>
</dbReference>
<dbReference type="AlphaFoldDB" id="A0A1Q3EWI9"/>
<feature type="domain" description="MYND-type" evidence="6">
    <location>
        <begin position="224"/>
        <end position="264"/>
    </location>
</feature>
<evidence type="ECO:0000256" key="4">
    <source>
        <dbReference type="PROSITE-ProRule" id="PRU00134"/>
    </source>
</evidence>
<accession>A0A1Q3EWI9</accession>
<evidence type="ECO:0008006" key="8">
    <source>
        <dbReference type="Google" id="ProtNLM"/>
    </source>
</evidence>
<proteinExistence type="predicted"/>
<keyword evidence="1" id="KW-0479">Metal-binding</keyword>
<organism evidence="7">
    <name type="scientific">Culex tarsalis</name>
    <name type="common">Encephalitis mosquito</name>
    <dbReference type="NCBI Taxonomy" id="7177"/>
    <lineage>
        <taxon>Eukaryota</taxon>
        <taxon>Metazoa</taxon>
        <taxon>Ecdysozoa</taxon>
        <taxon>Arthropoda</taxon>
        <taxon>Hexapoda</taxon>
        <taxon>Insecta</taxon>
        <taxon>Pterygota</taxon>
        <taxon>Neoptera</taxon>
        <taxon>Endopterygota</taxon>
        <taxon>Diptera</taxon>
        <taxon>Nematocera</taxon>
        <taxon>Culicoidea</taxon>
        <taxon>Culicidae</taxon>
        <taxon>Culicinae</taxon>
        <taxon>Culicini</taxon>
        <taxon>Culex</taxon>
        <taxon>Culex</taxon>
    </lineage>
</organism>
<dbReference type="SUPFAM" id="SSF48452">
    <property type="entry name" value="TPR-like"/>
    <property type="match status" value="1"/>
</dbReference>
<dbReference type="InterPro" id="IPR046341">
    <property type="entry name" value="SET_dom_sf"/>
</dbReference>
<dbReference type="PROSITE" id="PS01360">
    <property type="entry name" value="ZF_MYND_1"/>
    <property type="match status" value="1"/>
</dbReference>
<evidence type="ECO:0000313" key="7">
    <source>
        <dbReference type="EMBL" id="JAV19568.1"/>
    </source>
</evidence>
<dbReference type="Pfam" id="PF01753">
    <property type="entry name" value="zf-MYND"/>
    <property type="match status" value="1"/>
</dbReference>
<name>A0A1Q3EWI9_CULTA</name>
<dbReference type="GO" id="GO:0008276">
    <property type="term" value="F:protein methyltransferase activity"/>
    <property type="evidence" value="ECO:0007669"/>
    <property type="project" value="UniProtKB-ARBA"/>
</dbReference>
<evidence type="ECO:0000256" key="2">
    <source>
        <dbReference type="ARBA" id="ARBA00022771"/>
    </source>
</evidence>
<reference evidence="7" key="1">
    <citation type="submission" date="2017-01" db="EMBL/GenBank/DDBJ databases">
        <title>A deep insight into the sialotranscriptome of adult male and female Cluex tarsalis mosquitoes.</title>
        <authorList>
            <person name="Ribeiro J.M."/>
            <person name="Moreira F."/>
            <person name="Bernard K.A."/>
            <person name="Calvo E."/>
        </authorList>
    </citation>
    <scope>NUCLEOTIDE SEQUENCE</scope>
    <source>
        <strain evidence="7">Kern County</strain>
        <tissue evidence="7">Salivary glands</tissue>
    </source>
</reference>
<dbReference type="Gene3D" id="1.10.220.160">
    <property type="match status" value="1"/>
</dbReference>
<dbReference type="Gene3D" id="1.25.40.10">
    <property type="entry name" value="Tetratricopeptide repeat domain"/>
    <property type="match status" value="1"/>
</dbReference>
<dbReference type="EMBL" id="GFDL01015477">
    <property type="protein sequence ID" value="JAV19568.1"/>
    <property type="molecule type" value="Transcribed_RNA"/>
</dbReference>
<dbReference type="PROSITE" id="PS50280">
    <property type="entry name" value="SET"/>
    <property type="match status" value="1"/>
</dbReference>
<protein>
    <recommendedName>
        <fullName evidence="8">SET domain-containing protein</fullName>
    </recommendedName>
</protein>
<evidence type="ECO:0000256" key="3">
    <source>
        <dbReference type="ARBA" id="ARBA00022833"/>
    </source>
</evidence>
<dbReference type="SUPFAM" id="SSF82199">
    <property type="entry name" value="SET domain"/>
    <property type="match status" value="1"/>
</dbReference>
<dbReference type="Gene3D" id="6.10.140.2220">
    <property type="match status" value="1"/>
</dbReference>
<dbReference type="SMART" id="SM00317">
    <property type="entry name" value="SET"/>
    <property type="match status" value="1"/>
</dbReference>
<dbReference type="InterPro" id="IPR002893">
    <property type="entry name" value="Znf_MYND"/>
</dbReference>
<keyword evidence="2 4" id="KW-0863">Zinc-finger</keyword>
<keyword evidence="3" id="KW-0862">Zinc</keyword>
<evidence type="ECO:0000259" key="6">
    <source>
        <dbReference type="PROSITE" id="PS50865"/>
    </source>
</evidence>
<dbReference type="SUPFAM" id="SSF144232">
    <property type="entry name" value="HIT/MYND zinc finger-like"/>
    <property type="match status" value="1"/>
</dbReference>
<evidence type="ECO:0000256" key="1">
    <source>
        <dbReference type="ARBA" id="ARBA00022723"/>
    </source>
</evidence>
<dbReference type="Pfam" id="PF00856">
    <property type="entry name" value="SET"/>
    <property type="match status" value="1"/>
</dbReference>
<evidence type="ECO:0000259" key="5">
    <source>
        <dbReference type="PROSITE" id="PS50280"/>
    </source>
</evidence>
<dbReference type="InterPro" id="IPR001214">
    <property type="entry name" value="SET_dom"/>
</dbReference>
<feature type="domain" description="SET" evidence="5">
    <location>
        <begin position="178"/>
        <end position="450"/>
    </location>
</feature>
<dbReference type="PROSITE" id="PS50865">
    <property type="entry name" value="ZF_MYND_2"/>
    <property type="match status" value="1"/>
</dbReference>
<dbReference type="GO" id="GO:0008270">
    <property type="term" value="F:zinc ion binding"/>
    <property type="evidence" value="ECO:0007669"/>
    <property type="project" value="UniProtKB-KW"/>
</dbReference>
<dbReference type="InterPro" id="IPR011990">
    <property type="entry name" value="TPR-like_helical_dom_sf"/>
</dbReference>
<dbReference type="PANTHER" id="PTHR47111">
    <property type="entry name" value="BCDNA.LD29892"/>
    <property type="match status" value="1"/>
</dbReference>
<dbReference type="PANTHER" id="PTHR47111:SF1">
    <property type="entry name" value="SET AND MYND DOMAIN-CONTAINING PROTEIN 4"/>
    <property type="match status" value="1"/>
</dbReference>
<dbReference type="Gene3D" id="2.170.270.10">
    <property type="entry name" value="SET domain"/>
    <property type="match status" value="1"/>
</dbReference>